<sequence>MLMCLVTQNLKCFLGIVIIIAKCQCVLTQECVDDLNKFQRDSRLARHFVRIYCHERDCDRTLTNFGVILSKDAVLTSQQVKKGEHWTCYVKYGDVEGPISRTGNVPNMIKSRGIQTYKSGPFESAAFTPLAYILLEEEIKLNTTSAWPIPYTYYHNKSKCVVVGGDNLDRSSKIVEREVELLEREDCESAYPHLDKNNVCITILKEFCNFNHCDYYSHSAALVCGGVFFALVGEHTSAACNSGEPRTCAGIYEAQMWIRAVQETVSFNADYESTIVMVGLQKPHEIFYGLGAIISRYKVLTAYVPFKSHTSEEGYVDYGYGRSSWRHAKPVTIPSIIHKKGLQLYVLALEEGIRLYSGGAQAVRLAKELPQQDDQCVVGTLKPRWMLLAVTIIDHNECRKKIKNLHEDHLCIRHNFPVTFDELEGGNPIICDGVLTAIATKCDCERNEFHPATPIYTFLPWILTSISERGFSSSDKPRIIFLLLLINSSVTCVNIFLGKS</sequence>
<accession>A0A1B0AD61</accession>
<feature type="signal peptide" evidence="3">
    <location>
        <begin position="1"/>
        <end position="28"/>
    </location>
</feature>
<name>A0A1B0AD61_GLOPL</name>
<keyword evidence="3" id="KW-0732">Signal</keyword>
<dbReference type="PANTHER" id="PTHR24271:SF50">
    <property type="match status" value="1"/>
</dbReference>
<evidence type="ECO:0000313" key="4">
    <source>
        <dbReference type="EnsemblMetazoa" id="GPAI041803-PA"/>
    </source>
</evidence>
<evidence type="ECO:0000313" key="5">
    <source>
        <dbReference type="Proteomes" id="UP000092445"/>
    </source>
</evidence>
<protein>
    <recommendedName>
        <fullName evidence="6">Peptidase S1 domain-containing protein</fullName>
    </recommendedName>
</protein>
<dbReference type="Proteomes" id="UP000092445">
    <property type="component" value="Unassembled WGS sequence"/>
</dbReference>
<organism evidence="4 5">
    <name type="scientific">Glossina pallidipes</name>
    <name type="common">Tsetse fly</name>
    <dbReference type="NCBI Taxonomy" id="7398"/>
    <lineage>
        <taxon>Eukaryota</taxon>
        <taxon>Metazoa</taxon>
        <taxon>Ecdysozoa</taxon>
        <taxon>Arthropoda</taxon>
        <taxon>Hexapoda</taxon>
        <taxon>Insecta</taxon>
        <taxon>Pterygota</taxon>
        <taxon>Neoptera</taxon>
        <taxon>Endopterygota</taxon>
        <taxon>Diptera</taxon>
        <taxon>Brachycera</taxon>
        <taxon>Muscomorpha</taxon>
        <taxon>Hippoboscoidea</taxon>
        <taxon>Glossinidae</taxon>
        <taxon>Glossina</taxon>
    </lineage>
</organism>
<dbReference type="EnsemblMetazoa" id="GPAI041803-RA">
    <property type="protein sequence ID" value="GPAI041803-PA"/>
    <property type="gene ID" value="GPAI041803"/>
</dbReference>
<dbReference type="PANTHER" id="PTHR24271">
    <property type="entry name" value="KALLIKREIN-RELATED"/>
    <property type="match status" value="1"/>
</dbReference>
<reference evidence="4" key="2">
    <citation type="submission" date="2020-05" db="UniProtKB">
        <authorList>
            <consortium name="EnsemblMetazoa"/>
        </authorList>
    </citation>
    <scope>IDENTIFICATION</scope>
    <source>
        <strain evidence="4">IAEA</strain>
    </source>
</reference>
<evidence type="ECO:0000256" key="3">
    <source>
        <dbReference type="SAM" id="SignalP"/>
    </source>
</evidence>
<keyword evidence="2" id="KW-0472">Membrane</keyword>
<proteinExistence type="predicted"/>
<dbReference type="InterPro" id="IPR009003">
    <property type="entry name" value="Peptidase_S1_PA"/>
</dbReference>
<keyword evidence="2" id="KW-0812">Transmembrane</keyword>
<feature type="transmembrane region" description="Helical" evidence="2">
    <location>
        <begin position="479"/>
        <end position="497"/>
    </location>
</feature>
<evidence type="ECO:0008006" key="6">
    <source>
        <dbReference type="Google" id="ProtNLM"/>
    </source>
</evidence>
<reference evidence="5" key="1">
    <citation type="submission" date="2014-03" db="EMBL/GenBank/DDBJ databases">
        <authorList>
            <person name="Aksoy S."/>
            <person name="Warren W."/>
            <person name="Wilson R.K."/>
        </authorList>
    </citation>
    <scope>NUCLEOTIDE SEQUENCE [LARGE SCALE GENOMIC DNA]</scope>
    <source>
        <strain evidence="5">IAEA</strain>
    </source>
</reference>
<keyword evidence="1" id="KW-1015">Disulfide bond</keyword>
<keyword evidence="2" id="KW-1133">Transmembrane helix</keyword>
<evidence type="ECO:0000256" key="2">
    <source>
        <dbReference type="SAM" id="Phobius"/>
    </source>
</evidence>
<dbReference type="AlphaFoldDB" id="A0A1B0AD61"/>
<evidence type="ECO:0000256" key="1">
    <source>
        <dbReference type="ARBA" id="ARBA00023157"/>
    </source>
</evidence>
<dbReference type="SUPFAM" id="SSF50494">
    <property type="entry name" value="Trypsin-like serine proteases"/>
    <property type="match status" value="2"/>
</dbReference>
<feature type="chain" id="PRO_5008403742" description="Peptidase S1 domain-containing protein" evidence="3">
    <location>
        <begin position="29"/>
        <end position="500"/>
    </location>
</feature>
<keyword evidence="5" id="KW-1185">Reference proteome</keyword>
<dbReference type="InterPro" id="IPR043504">
    <property type="entry name" value="Peptidase_S1_PA_chymotrypsin"/>
</dbReference>
<dbReference type="VEuPathDB" id="VectorBase:GPAI041803"/>
<dbReference type="Gene3D" id="2.40.10.10">
    <property type="entry name" value="Trypsin-like serine proteases"/>
    <property type="match status" value="4"/>
</dbReference>